<keyword evidence="2" id="KW-0732">Signal</keyword>
<sequence>MVCVVNPLPKFLLFFFLSLDYASSKSWNTEKQSHQDLYSCNQATRLLQQQSGHPDLYNNNQVTGTLQQQSGHRDLYNSKQVTGTLQQQSGHQDLYSINQITKIFTTGIGSSRRPVKSQRPLEEHQDAKTSPLRLLQT</sequence>
<evidence type="ECO:0000256" key="1">
    <source>
        <dbReference type="SAM" id="MobiDB-lite"/>
    </source>
</evidence>
<comment type="caution">
    <text evidence="3">The sequence shown here is derived from an EMBL/GenBank/DDBJ whole genome shotgun (WGS) entry which is preliminary data.</text>
</comment>
<keyword evidence="4" id="KW-1185">Reference proteome</keyword>
<protein>
    <submittedName>
        <fullName evidence="3">Uncharacterized protein</fullName>
    </submittedName>
</protein>
<accession>A0AAV7FA23</accession>
<feature type="chain" id="PRO_5043496369" evidence="2">
    <location>
        <begin position="25"/>
        <end position="137"/>
    </location>
</feature>
<feature type="region of interest" description="Disordered" evidence="1">
    <location>
        <begin position="109"/>
        <end position="137"/>
    </location>
</feature>
<evidence type="ECO:0000313" key="4">
    <source>
        <dbReference type="Proteomes" id="UP000825729"/>
    </source>
</evidence>
<evidence type="ECO:0000313" key="3">
    <source>
        <dbReference type="EMBL" id="KAG9458030.1"/>
    </source>
</evidence>
<evidence type="ECO:0000256" key="2">
    <source>
        <dbReference type="SAM" id="SignalP"/>
    </source>
</evidence>
<dbReference type="AlphaFoldDB" id="A0AAV7FA23"/>
<dbReference type="EMBL" id="JAINDJ010000002">
    <property type="protein sequence ID" value="KAG9458030.1"/>
    <property type="molecule type" value="Genomic_DNA"/>
</dbReference>
<reference evidence="3 4" key="1">
    <citation type="submission" date="2021-07" db="EMBL/GenBank/DDBJ databases">
        <title>The Aristolochia fimbriata genome: insights into angiosperm evolution, floral development and chemical biosynthesis.</title>
        <authorList>
            <person name="Jiao Y."/>
        </authorList>
    </citation>
    <scope>NUCLEOTIDE SEQUENCE [LARGE SCALE GENOMIC DNA]</scope>
    <source>
        <strain evidence="3">IBCAS-2021</strain>
        <tissue evidence="3">Leaf</tissue>
    </source>
</reference>
<name>A0AAV7FA23_ARIFI</name>
<organism evidence="3 4">
    <name type="scientific">Aristolochia fimbriata</name>
    <name type="common">White veined hardy Dutchman's pipe vine</name>
    <dbReference type="NCBI Taxonomy" id="158543"/>
    <lineage>
        <taxon>Eukaryota</taxon>
        <taxon>Viridiplantae</taxon>
        <taxon>Streptophyta</taxon>
        <taxon>Embryophyta</taxon>
        <taxon>Tracheophyta</taxon>
        <taxon>Spermatophyta</taxon>
        <taxon>Magnoliopsida</taxon>
        <taxon>Magnoliidae</taxon>
        <taxon>Piperales</taxon>
        <taxon>Aristolochiaceae</taxon>
        <taxon>Aristolochia</taxon>
    </lineage>
</organism>
<feature type="signal peptide" evidence="2">
    <location>
        <begin position="1"/>
        <end position="24"/>
    </location>
</feature>
<proteinExistence type="predicted"/>
<dbReference type="Proteomes" id="UP000825729">
    <property type="component" value="Unassembled WGS sequence"/>
</dbReference>
<gene>
    <name evidence="3" type="ORF">H6P81_002538</name>
</gene>